<dbReference type="Pfam" id="PF00072">
    <property type="entry name" value="Response_reg"/>
    <property type="match status" value="1"/>
</dbReference>
<dbReference type="Pfam" id="PF00196">
    <property type="entry name" value="GerE"/>
    <property type="match status" value="1"/>
</dbReference>
<dbReference type="SMART" id="SM00448">
    <property type="entry name" value="REC"/>
    <property type="match status" value="1"/>
</dbReference>
<dbReference type="PANTHER" id="PTHR43214">
    <property type="entry name" value="TWO-COMPONENT RESPONSE REGULATOR"/>
    <property type="match status" value="1"/>
</dbReference>
<dbReference type="InterPro" id="IPR058245">
    <property type="entry name" value="NreC/VraR/RcsB-like_REC"/>
</dbReference>
<dbReference type="InterPro" id="IPR001789">
    <property type="entry name" value="Sig_transdc_resp-reg_receiver"/>
</dbReference>
<dbReference type="GO" id="GO:0006355">
    <property type="term" value="P:regulation of DNA-templated transcription"/>
    <property type="evidence" value="ECO:0007669"/>
    <property type="project" value="InterPro"/>
</dbReference>
<accession>A0A5P2BHP2</accession>
<keyword evidence="2 6" id="KW-0238">DNA-binding</keyword>
<dbReference type="PANTHER" id="PTHR43214:SF43">
    <property type="entry name" value="TWO-COMPONENT RESPONSE REGULATOR"/>
    <property type="match status" value="1"/>
</dbReference>
<feature type="domain" description="HTH luxR-type" evidence="4">
    <location>
        <begin position="151"/>
        <end position="216"/>
    </location>
</feature>
<dbReference type="PROSITE" id="PS50043">
    <property type="entry name" value="HTH_LUXR_2"/>
    <property type="match status" value="1"/>
</dbReference>
<dbReference type="InterPro" id="IPR011006">
    <property type="entry name" value="CheY-like_superfamily"/>
</dbReference>
<evidence type="ECO:0000256" key="3">
    <source>
        <dbReference type="PROSITE-ProRule" id="PRU00169"/>
    </source>
</evidence>
<dbReference type="PROSITE" id="PS00622">
    <property type="entry name" value="HTH_LUXR_1"/>
    <property type="match status" value="1"/>
</dbReference>
<dbReference type="PRINTS" id="PR00038">
    <property type="entry name" value="HTHLUXR"/>
</dbReference>
<dbReference type="Proteomes" id="UP000323046">
    <property type="component" value="Chromosome"/>
</dbReference>
<dbReference type="GO" id="GO:0003677">
    <property type="term" value="F:DNA binding"/>
    <property type="evidence" value="ECO:0007669"/>
    <property type="project" value="UniProtKB-KW"/>
</dbReference>
<dbReference type="OrthoDB" id="4116209at2"/>
<dbReference type="SUPFAM" id="SSF52172">
    <property type="entry name" value="CheY-like"/>
    <property type="match status" value="1"/>
</dbReference>
<protein>
    <submittedName>
        <fullName evidence="6">DNA-binding response regulator</fullName>
    </submittedName>
</protein>
<keyword evidence="1" id="KW-0597">Phosphoprotein</keyword>
<dbReference type="AlphaFoldDB" id="A0A5P2BHP2"/>
<dbReference type="EMBL" id="CP029193">
    <property type="protein sequence ID" value="QES29238.1"/>
    <property type="molecule type" value="Genomic_DNA"/>
</dbReference>
<evidence type="ECO:0000313" key="7">
    <source>
        <dbReference type="Proteomes" id="UP000323046"/>
    </source>
</evidence>
<dbReference type="SMART" id="SM00421">
    <property type="entry name" value="HTH_LUXR"/>
    <property type="match status" value="1"/>
</dbReference>
<organism evidence="6 7">
    <name type="scientific">Streptomyces venezuelae</name>
    <dbReference type="NCBI Taxonomy" id="54571"/>
    <lineage>
        <taxon>Bacteria</taxon>
        <taxon>Bacillati</taxon>
        <taxon>Actinomycetota</taxon>
        <taxon>Actinomycetes</taxon>
        <taxon>Kitasatosporales</taxon>
        <taxon>Streptomycetaceae</taxon>
        <taxon>Streptomyces</taxon>
    </lineage>
</organism>
<reference evidence="6 7" key="1">
    <citation type="submission" date="2018-05" db="EMBL/GenBank/DDBJ databases">
        <title>Streptomyces venezuelae.</title>
        <authorList>
            <person name="Kim W."/>
            <person name="Lee N."/>
            <person name="Cho B.-K."/>
        </authorList>
    </citation>
    <scope>NUCLEOTIDE SEQUENCE [LARGE SCALE GENOMIC DNA]</scope>
    <source>
        <strain evidence="6 7">ATCC 14583</strain>
    </source>
</reference>
<evidence type="ECO:0000256" key="1">
    <source>
        <dbReference type="ARBA" id="ARBA00022553"/>
    </source>
</evidence>
<comment type="caution">
    <text evidence="3">Lacks conserved residue(s) required for the propagation of feature annotation.</text>
</comment>
<evidence type="ECO:0000259" key="4">
    <source>
        <dbReference type="PROSITE" id="PS50043"/>
    </source>
</evidence>
<dbReference type="Gene3D" id="3.40.50.2300">
    <property type="match status" value="1"/>
</dbReference>
<dbReference type="PROSITE" id="PS50110">
    <property type="entry name" value="RESPONSE_REGULATORY"/>
    <property type="match status" value="1"/>
</dbReference>
<keyword evidence="7" id="KW-1185">Reference proteome</keyword>
<proteinExistence type="predicted"/>
<dbReference type="InterPro" id="IPR039420">
    <property type="entry name" value="WalR-like"/>
</dbReference>
<gene>
    <name evidence="6" type="ORF">DEJ47_24905</name>
</gene>
<dbReference type="GO" id="GO:0000160">
    <property type="term" value="P:phosphorelay signal transduction system"/>
    <property type="evidence" value="ECO:0007669"/>
    <property type="project" value="InterPro"/>
</dbReference>
<dbReference type="RefSeq" id="WP_150171786.1">
    <property type="nucleotide sequence ID" value="NZ_CP029193.1"/>
</dbReference>
<dbReference type="CDD" id="cd06170">
    <property type="entry name" value="LuxR_C_like"/>
    <property type="match status" value="1"/>
</dbReference>
<name>A0A5P2BHP2_STRVZ</name>
<dbReference type="InterPro" id="IPR000792">
    <property type="entry name" value="Tscrpt_reg_LuxR_C"/>
</dbReference>
<dbReference type="CDD" id="cd17535">
    <property type="entry name" value="REC_NarL-like"/>
    <property type="match status" value="1"/>
</dbReference>
<evidence type="ECO:0000313" key="6">
    <source>
        <dbReference type="EMBL" id="QES29238.1"/>
    </source>
</evidence>
<feature type="domain" description="Response regulatory" evidence="5">
    <location>
        <begin position="4"/>
        <end position="122"/>
    </location>
</feature>
<evidence type="ECO:0000259" key="5">
    <source>
        <dbReference type="PROSITE" id="PS50110"/>
    </source>
</evidence>
<evidence type="ECO:0000256" key="2">
    <source>
        <dbReference type="ARBA" id="ARBA00023125"/>
    </source>
</evidence>
<sequence>MPIDVLVCDQLPVVRNGISAILASEEGIRVIDSTDSGIHAMMIARTRRPHVIITSLDLVGISGLEMVKRLHEEKFSPAPQVVAFTMDDSDEVISAVLHAGVTGLLVKEVDRAELVSAVHSAAQGQMMLAPRVAERLVNWFRRQDSRPEGQLQPVAAALTPRERQVLSLIAKGLSTEQVAIDLAIGIATVRTHVYRLRNKLELKDRAQLVSFAYRSGVMQMSASAR</sequence>